<dbReference type="PROSITE" id="PS51184">
    <property type="entry name" value="JMJC"/>
    <property type="match status" value="1"/>
</dbReference>
<keyword evidence="5" id="KW-0862">Zinc</keyword>
<dbReference type="Pfam" id="PF02375">
    <property type="entry name" value="JmjN"/>
    <property type="match status" value="1"/>
</dbReference>
<dbReference type="GO" id="GO:0140681">
    <property type="term" value="F:histone H3K36me2/H3K36me3 demethylase activity"/>
    <property type="evidence" value="ECO:0007669"/>
    <property type="project" value="UniProtKB-ARBA"/>
</dbReference>
<feature type="compositionally biased region" description="Basic and acidic residues" evidence="15">
    <location>
        <begin position="559"/>
        <end position="610"/>
    </location>
</feature>
<gene>
    <name evidence="18" type="ORF">PSYICH_LOCUS12341</name>
</gene>
<dbReference type="GO" id="GO:0140684">
    <property type="term" value="F:histone H3K9me2/H3K9me3 demethylase activity"/>
    <property type="evidence" value="ECO:0007669"/>
    <property type="project" value="UniProtKB-EC"/>
</dbReference>
<keyword evidence="19" id="KW-1185">Reference proteome</keyword>
<feature type="compositionally biased region" description="Basic residues" evidence="15">
    <location>
        <begin position="453"/>
        <end position="465"/>
    </location>
</feature>
<comment type="function">
    <text evidence="14">Probable histone demethylase that specifically demethylates 'Lys-9' and 'Lys-36' residues of histone H3, thereby playing a central role in histone code. Demethylation of Lys residue generates formaldehyde and succinate.</text>
</comment>
<feature type="domain" description="JmjC" evidence="17">
    <location>
        <begin position="142"/>
        <end position="308"/>
    </location>
</feature>
<evidence type="ECO:0000256" key="13">
    <source>
        <dbReference type="ARBA" id="ARBA00049349"/>
    </source>
</evidence>
<dbReference type="InterPro" id="IPR003349">
    <property type="entry name" value="JmjN"/>
</dbReference>
<reference evidence="18" key="1">
    <citation type="submission" date="2022-01" db="EMBL/GenBank/DDBJ databases">
        <authorList>
            <person name="King R."/>
        </authorList>
    </citation>
    <scope>NUCLEOTIDE SEQUENCE</scope>
</reference>
<dbReference type="Gene3D" id="2.60.120.650">
    <property type="entry name" value="Cupin"/>
    <property type="match status" value="1"/>
</dbReference>
<dbReference type="PANTHER" id="PTHR10694:SF129">
    <property type="entry name" value="LYSINE-SPECIFIC DEMETHYLASE 4B-RELATED"/>
    <property type="match status" value="1"/>
</dbReference>
<feature type="region of interest" description="Disordered" evidence="15">
    <location>
        <begin position="528"/>
        <end position="610"/>
    </location>
</feature>
<dbReference type="Gene3D" id="3.10.330.70">
    <property type="match status" value="1"/>
</dbReference>
<comment type="catalytic activity">
    <reaction evidence="13">
        <text>N(6),N(6),N(6)-trimethyl-L-lysyl(9)-[histone H3] + 2 2-oxoglutarate + 2 O2 = N(6)-methyl-L-lysyl(9)-[histone H3] + 2 formaldehyde + 2 succinate + 2 CO2</text>
        <dbReference type="Rhea" id="RHEA:60200"/>
        <dbReference type="Rhea" id="RHEA-COMP:15538"/>
        <dbReference type="Rhea" id="RHEA-COMP:15542"/>
        <dbReference type="ChEBI" id="CHEBI:15379"/>
        <dbReference type="ChEBI" id="CHEBI:16526"/>
        <dbReference type="ChEBI" id="CHEBI:16810"/>
        <dbReference type="ChEBI" id="CHEBI:16842"/>
        <dbReference type="ChEBI" id="CHEBI:30031"/>
        <dbReference type="ChEBI" id="CHEBI:61929"/>
        <dbReference type="ChEBI" id="CHEBI:61961"/>
        <dbReference type="EC" id="1.14.11.66"/>
    </reaction>
</comment>
<feature type="region of interest" description="Disordered" evidence="15">
    <location>
        <begin position="453"/>
        <end position="481"/>
    </location>
</feature>
<dbReference type="SUPFAM" id="SSF63748">
    <property type="entry name" value="Tudor/PWWP/MBT"/>
    <property type="match status" value="2"/>
</dbReference>
<feature type="compositionally biased region" description="Polar residues" evidence="15">
    <location>
        <begin position="638"/>
        <end position="704"/>
    </location>
</feature>
<name>A0A9P0CZ37_9CUCU</name>
<protein>
    <recommendedName>
        <fullName evidence="3">[histone H3]-trimethyl-L-lysine(9) demethylase</fullName>
        <ecNumber evidence="3">1.14.11.66</ecNumber>
    </recommendedName>
</protein>
<keyword evidence="10" id="KW-0805">Transcription regulation</keyword>
<proteinExistence type="inferred from homology"/>
<feature type="compositionally biased region" description="Polar residues" evidence="15">
    <location>
        <begin position="912"/>
        <end position="943"/>
    </location>
</feature>
<evidence type="ECO:0000256" key="6">
    <source>
        <dbReference type="ARBA" id="ARBA00022853"/>
    </source>
</evidence>
<keyword evidence="7" id="KW-0223">Dioxygenase</keyword>
<feature type="region of interest" description="Disordered" evidence="15">
    <location>
        <begin position="622"/>
        <end position="714"/>
    </location>
</feature>
<evidence type="ECO:0000256" key="11">
    <source>
        <dbReference type="ARBA" id="ARBA00023163"/>
    </source>
</evidence>
<dbReference type="EMBL" id="OV651818">
    <property type="protein sequence ID" value="CAH1111943.1"/>
    <property type="molecule type" value="Genomic_DNA"/>
</dbReference>
<evidence type="ECO:0000259" key="17">
    <source>
        <dbReference type="PROSITE" id="PS51184"/>
    </source>
</evidence>
<evidence type="ECO:0000256" key="12">
    <source>
        <dbReference type="ARBA" id="ARBA00023242"/>
    </source>
</evidence>
<evidence type="ECO:0000259" key="16">
    <source>
        <dbReference type="PROSITE" id="PS51183"/>
    </source>
</evidence>
<evidence type="ECO:0000256" key="1">
    <source>
        <dbReference type="ARBA" id="ARBA00001954"/>
    </source>
</evidence>
<comment type="similarity">
    <text evidence="2">Belongs to the JHDM3 histone demethylase family.</text>
</comment>
<evidence type="ECO:0000256" key="4">
    <source>
        <dbReference type="ARBA" id="ARBA00022723"/>
    </source>
</evidence>
<feature type="region of interest" description="Disordered" evidence="15">
    <location>
        <begin position="1142"/>
        <end position="1175"/>
    </location>
</feature>
<dbReference type="GO" id="GO:0046872">
    <property type="term" value="F:metal ion binding"/>
    <property type="evidence" value="ECO:0007669"/>
    <property type="project" value="UniProtKB-KW"/>
</dbReference>
<dbReference type="FunFam" id="2.60.120.650:FF:000048">
    <property type="entry name" value="Lysine-specific demethylase 4A"/>
    <property type="match status" value="1"/>
</dbReference>
<evidence type="ECO:0000256" key="3">
    <source>
        <dbReference type="ARBA" id="ARBA00012900"/>
    </source>
</evidence>
<organism evidence="18 19">
    <name type="scientific">Psylliodes chrysocephalus</name>
    <dbReference type="NCBI Taxonomy" id="3402493"/>
    <lineage>
        <taxon>Eukaryota</taxon>
        <taxon>Metazoa</taxon>
        <taxon>Ecdysozoa</taxon>
        <taxon>Arthropoda</taxon>
        <taxon>Hexapoda</taxon>
        <taxon>Insecta</taxon>
        <taxon>Pterygota</taxon>
        <taxon>Neoptera</taxon>
        <taxon>Endopterygota</taxon>
        <taxon>Coleoptera</taxon>
        <taxon>Polyphaga</taxon>
        <taxon>Cucujiformia</taxon>
        <taxon>Chrysomeloidea</taxon>
        <taxon>Chrysomelidae</taxon>
        <taxon>Galerucinae</taxon>
        <taxon>Alticini</taxon>
        <taxon>Psylliodes</taxon>
    </lineage>
</organism>
<evidence type="ECO:0000256" key="8">
    <source>
        <dbReference type="ARBA" id="ARBA00023002"/>
    </source>
</evidence>
<evidence type="ECO:0000256" key="2">
    <source>
        <dbReference type="ARBA" id="ARBA00009711"/>
    </source>
</evidence>
<evidence type="ECO:0000313" key="19">
    <source>
        <dbReference type="Proteomes" id="UP001153636"/>
    </source>
</evidence>
<dbReference type="OrthoDB" id="9547406at2759"/>
<dbReference type="Proteomes" id="UP001153636">
    <property type="component" value="Chromosome 6"/>
</dbReference>
<dbReference type="Gene3D" id="2.30.30.140">
    <property type="match status" value="1"/>
</dbReference>
<evidence type="ECO:0000256" key="7">
    <source>
        <dbReference type="ARBA" id="ARBA00022964"/>
    </source>
</evidence>
<keyword evidence="9" id="KW-0408">Iron</keyword>
<dbReference type="SMART" id="SM00558">
    <property type="entry name" value="JmjC"/>
    <property type="match status" value="1"/>
</dbReference>
<evidence type="ECO:0000256" key="5">
    <source>
        <dbReference type="ARBA" id="ARBA00022833"/>
    </source>
</evidence>
<dbReference type="GO" id="GO:0010468">
    <property type="term" value="P:regulation of gene expression"/>
    <property type="evidence" value="ECO:0007669"/>
    <property type="project" value="TreeGrafter"/>
</dbReference>
<evidence type="ECO:0000256" key="15">
    <source>
        <dbReference type="SAM" id="MobiDB-lite"/>
    </source>
</evidence>
<feature type="region of interest" description="Disordered" evidence="15">
    <location>
        <begin position="784"/>
        <end position="812"/>
    </location>
</feature>
<dbReference type="SUPFAM" id="SSF51197">
    <property type="entry name" value="Clavaminate synthase-like"/>
    <property type="match status" value="1"/>
</dbReference>
<feature type="region of interest" description="Disordered" evidence="15">
    <location>
        <begin position="859"/>
        <end position="948"/>
    </location>
</feature>
<evidence type="ECO:0000256" key="9">
    <source>
        <dbReference type="ARBA" id="ARBA00023004"/>
    </source>
</evidence>
<feature type="compositionally biased region" description="Basic residues" evidence="15">
    <location>
        <begin position="549"/>
        <end position="558"/>
    </location>
</feature>
<evidence type="ECO:0000256" key="10">
    <source>
        <dbReference type="ARBA" id="ARBA00023015"/>
    </source>
</evidence>
<sequence>MAEPNNPRIPKIMVFRPTWDEFKDFSSYVKHMESKMAHKAGLAKVIPPPEWVPRKSGYNVDDLEVTIPAPICQVVTGKQGLYQQINIQKKSMTVKQYRDLANSERYAAPKHFDYEDLERKYWKNITYVAPIYGADVSGSITDDDVNEWNINRLGTILDYVNEDYGISIDGVNTAYLYFGMWKTTFAWHTEDMDLYSINYLHFGAPKTWYSIPPEHGRRLERLANGFFPSSYKTCQAFLRHKMTLISPQILKQYSIPYNKITQEAGEIMITFPYGYHAGFNHGFNCAESTNFAQERWIEYGKRASQCTCSKDMVKISMDTFVKRFQPDRYEMWLRGEDIGPHPEEPDKKMAAPLPMPQDILCNKNNPSLPQTYLENHKSGKKGGRMGGFNPMAEFPAALQLELMEEDNMGFGGDDMPPDEQQLEVLEDIWLKAGEIEAEDASVCDAGYNVKKGRHFHKKKRHKKGKKNTDDPSWQPKDKDVYNNLTGLYAPCDRKDKKVCGKIVKPIEEQMDTTELVKSLLAQETEILMKKSKKHKHKDKNKKKDDEGHKKHKKRKHHKDEKIVSEKPDPTKTEAKEDTDVKVDPGVKEETEIKEGEVKEEREVKEETEIKAEIDSIIRAAAEEHQQKLISEATVPIPDSSTSQTTEPKSEPSTSQTTEPKPEPSTSQTTEPKPEPSTSQTTDPKPEPSTSQTTDPKPEPSTSQKAKPKPPLKTYRIPKKVVPIVPTNKVETIRTSKGIITVLEPNVMAIEPNLVVIKPKPVTAKSALSNKYECAFLDFINQRQSTPETKTRPSPIRTPIRTPPKTLPNSISKTISSLPKGIRITSSSPPKTTALTTHRNSTELGISTLPSISTVSGISTSPGISTAPGGSTAPGVSTAPGASTVPVINTTQETKDNNKPSTNAVKPSVPELSKNTASVCKPNTSTEPRTYSNRSETTRTSNIETPVPPSNYINGNNVIRNVNKPQMIVLNSQMMINPTLSELPPVQYSELLPVPLRAVQMPELSRPEPICEHDDMPNLDSPVVATKVNLTEIDRREEAVKGLLDMYSVSIEKTTNQTLENVDELPPKKHKPNLIWSNHKYYTTYRCSETIYDNLDRFYPMTSAPIPEKNCGDKVIVETIPTVTTENITALEMMDLPLIEHHIDRKNTSEKDDTDSDSSSSSDESESSDSSSGCDSDCEECLKESKICNKIEGEAITTPTHKNDDKNDEETKENMQFKTMMKPLPKNKSNFKKMRQFFKGKKKEFPMKKPRFSLSEIILGVRKRGRPNKDQKQRFSTMKRLVNNFLKTSNSSGRNGGLSNRLLYKKACLTPLECYIEANDVFNNFSKDVQEYLNSGLTLFNVSSISLAKDCTRNENLDHTIGCSKNIKTEKNDSSLKLNDIVWARHKNGRYYHAKVEEVKQETRYAVFFPSDQSFSKDIILTDIVDFETMPDGPYEGQRLQIRWIDGQIYTADCMGEAHCFVYTVLFEDESKCMLHRDYIFALDEPIPKRILSKMSYASFMTHREHLYDLERPLPERRPVKRKVFDNEDC</sequence>
<comment type="cofactor">
    <cofactor evidence="1">
        <name>Fe(2+)</name>
        <dbReference type="ChEBI" id="CHEBI:29033"/>
    </cofactor>
</comment>
<dbReference type="SMART" id="SM00545">
    <property type="entry name" value="JmjN"/>
    <property type="match status" value="1"/>
</dbReference>
<dbReference type="EC" id="1.14.11.66" evidence="3"/>
<accession>A0A9P0CZ37</accession>
<dbReference type="GO" id="GO:0005634">
    <property type="term" value="C:nucleus"/>
    <property type="evidence" value="ECO:0007669"/>
    <property type="project" value="TreeGrafter"/>
</dbReference>
<dbReference type="GO" id="GO:0000785">
    <property type="term" value="C:chromatin"/>
    <property type="evidence" value="ECO:0007669"/>
    <property type="project" value="TreeGrafter"/>
</dbReference>
<dbReference type="PROSITE" id="PS51183">
    <property type="entry name" value="JMJN"/>
    <property type="match status" value="1"/>
</dbReference>
<keyword evidence="4" id="KW-0479">Metal-binding</keyword>
<keyword evidence="8" id="KW-0560">Oxidoreductase</keyword>
<keyword evidence="12" id="KW-0539">Nucleus</keyword>
<evidence type="ECO:0000313" key="18">
    <source>
        <dbReference type="EMBL" id="CAH1111943.1"/>
    </source>
</evidence>
<evidence type="ECO:0000256" key="14">
    <source>
        <dbReference type="ARBA" id="ARBA00053408"/>
    </source>
</evidence>
<dbReference type="InterPro" id="IPR003347">
    <property type="entry name" value="JmjC_dom"/>
</dbReference>
<dbReference type="GO" id="GO:0048512">
    <property type="term" value="P:circadian behavior"/>
    <property type="evidence" value="ECO:0007669"/>
    <property type="project" value="UniProtKB-ARBA"/>
</dbReference>
<feature type="compositionally biased region" description="Basic residues" evidence="15">
    <location>
        <begin position="529"/>
        <end position="540"/>
    </location>
</feature>
<keyword evidence="6" id="KW-0156">Chromatin regulator</keyword>
<dbReference type="PANTHER" id="PTHR10694">
    <property type="entry name" value="LYSINE-SPECIFIC DEMETHYLASE"/>
    <property type="match status" value="1"/>
</dbReference>
<keyword evidence="11" id="KW-0804">Transcription</keyword>
<feature type="compositionally biased region" description="Low complexity" evidence="15">
    <location>
        <begin position="1156"/>
        <end position="1174"/>
    </location>
</feature>
<feature type="domain" description="JmjN" evidence="16">
    <location>
        <begin position="12"/>
        <end position="54"/>
    </location>
</feature>
<dbReference type="Pfam" id="PF02373">
    <property type="entry name" value="JmjC"/>
    <property type="match status" value="1"/>
</dbReference>